<reference evidence="1" key="1">
    <citation type="journal article" date="2020" name="mSystems">
        <title>Genome- and Community-Level Interaction Insights into Carbon Utilization and Element Cycling Functions of Hydrothermarchaeota in Hydrothermal Sediment.</title>
        <authorList>
            <person name="Zhou Z."/>
            <person name="Liu Y."/>
            <person name="Xu W."/>
            <person name="Pan J."/>
            <person name="Luo Z.H."/>
            <person name="Li M."/>
        </authorList>
    </citation>
    <scope>NUCLEOTIDE SEQUENCE [LARGE SCALE GENOMIC DNA]</scope>
    <source>
        <strain evidence="1">SpSt-1116</strain>
    </source>
</reference>
<dbReference type="AlphaFoldDB" id="A0A7J3ZIZ8"/>
<organism evidence="1">
    <name type="scientific">Fervidicoccus fontis</name>
    <dbReference type="NCBI Taxonomy" id="683846"/>
    <lineage>
        <taxon>Archaea</taxon>
        <taxon>Thermoproteota</taxon>
        <taxon>Thermoprotei</taxon>
        <taxon>Fervidicoccales</taxon>
        <taxon>Fervidicoccaceae</taxon>
        <taxon>Fervidicoccus</taxon>
    </lineage>
</organism>
<gene>
    <name evidence="1" type="ORF">ENM78_00750</name>
</gene>
<protein>
    <recommendedName>
        <fullName evidence="2">Polymerase nucleotidyl transferase domain-containing protein</fullName>
    </recommendedName>
</protein>
<proteinExistence type="predicted"/>
<name>A0A7J3ZIZ8_9CREN</name>
<evidence type="ECO:0000313" key="1">
    <source>
        <dbReference type="EMBL" id="HHQ79984.1"/>
    </source>
</evidence>
<dbReference type="EMBL" id="DRZC01000012">
    <property type="protein sequence ID" value="HHQ79984.1"/>
    <property type="molecule type" value="Genomic_DNA"/>
</dbReference>
<evidence type="ECO:0008006" key="2">
    <source>
        <dbReference type="Google" id="ProtNLM"/>
    </source>
</evidence>
<sequence length="324" mass="36987">MVEAIEGRKPRCYVEGCMVKLGGVAWIIRGLAHPEGHVLALPRYVVKGNSIVRKVKIPSLSELESIELARGLVKYARCYGRLVPLIPRREIDERAEILHPLFPRECSDRSESIACMVLKELRRESGIETIGLTGSNLLAMPGSHADVDLVVYGRRECTELYEFLAENRFLEPYSKSELLQLLYSEARFFDKRLLEVEQKKVLQGKRLGARVYIRLVPSYPEEYRVCACEVLKIGEIALRGRVVSDDSRYVYPCGYDVEIEVSTESRKLSEATRLKVVSDRGRFCELARTGDRVLVRGELELVVSNNKTYLQVYLWRGSHHILLV</sequence>
<comment type="caution">
    <text evidence="1">The sequence shown here is derived from an EMBL/GenBank/DDBJ whole genome shotgun (WGS) entry which is preliminary data.</text>
</comment>
<accession>A0A7J3ZIZ8</accession>